<comment type="function">
    <text evidence="11">Plays an important role in the biosynthesis of the phospholipid phosphatidylcholine. Catalyzes the formation of CDP-choline.</text>
</comment>
<dbReference type="CDD" id="cd02174">
    <property type="entry name" value="CCT"/>
    <property type="match status" value="1"/>
</dbReference>
<comment type="similarity">
    <text evidence="1">Belongs to the cytidylyltransferase family.</text>
</comment>
<evidence type="ECO:0000256" key="8">
    <source>
        <dbReference type="ARBA" id="ARBA00025706"/>
    </source>
</evidence>
<keyword evidence="7" id="KW-1208">Phospholipid metabolism</keyword>
<dbReference type="InterPro" id="IPR041723">
    <property type="entry name" value="CCT"/>
</dbReference>
<evidence type="ECO:0000256" key="1">
    <source>
        <dbReference type="ARBA" id="ARBA00010101"/>
    </source>
</evidence>
<gene>
    <name evidence="14" type="ORF">CKAN_01753500</name>
</gene>
<evidence type="ECO:0000256" key="2">
    <source>
        <dbReference type="ARBA" id="ARBA00022516"/>
    </source>
</evidence>
<protein>
    <recommendedName>
        <fullName evidence="9">choline-phosphate cytidylyltransferase</fullName>
        <ecNumber evidence="9">2.7.7.15</ecNumber>
    </recommendedName>
</protein>
<evidence type="ECO:0000259" key="13">
    <source>
        <dbReference type="Pfam" id="PF01467"/>
    </source>
</evidence>
<proteinExistence type="inferred from homology"/>
<feature type="region of interest" description="Disordered" evidence="12">
    <location>
        <begin position="1"/>
        <end position="20"/>
    </location>
</feature>
<evidence type="ECO:0000256" key="10">
    <source>
        <dbReference type="ARBA" id="ARBA00048285"/>
    </source>
</evidence>
<evidence type="ECO:0000256" key="7">
    <source>
        <dbReference type="ARBA" id="ARBA00023264"/>
    </source>
</evidence>
<comment type="catalytic activity">
    <reaction evidence="10">
        <text>phosphocholine + CTP + H(+) = CDP-choline + diphosphate</text>
        <dbReference type="Rhea" id="RHEA:18997"/>
        <dbReference type="ChEBI" id="CHEBI:15378"/>
        <dbReference type="ChEBI" id="CHEBI:33019"/>
        <dbReference type="ChEBI" id="CHEBI:37563"/>
        <dbReference type="ChEBI" id="CHEBI:58779"/>
        <dbReference type="ChEBI" id="CHEBI:295975"/>
        <dbReference type="EC" id="2.7.7.15"/>
    </reaction>
    <physiologicalReaction direction="left-to-right" evidence="10">
        <dbReference type="Rhea" id="RHEA:18998"/>
    </physiologicalReaction>
</comment>
<dbReference type="InterPro" id="IPR014729">
    <property type="entry name" value="Rossmann-like_a/b/a_fold"/>
</dbReference>
<dbReference type="AlphaFoldDB" id="A0A3S3NAU0"/>
<dbReference type="PANTHER" id="PTHR10739:SF13">
    <property type="entry name" value="CHOLINE-PHOSPHATE CYTIDYLYLTRANSFERASE"/>
    <property type="match status" value="1"/>
</dbReference>
<keyword evidence="15" id="KW-1185">Reference proteome</keyword>
<accession>A0A3S3NAU0</accession>
<feature type="region of interest" description="Disordered" evidence="12">
    <location>
        <begin position="274"/>
        <end position="297"/>
    </location>
</feature>
<reference evidence="14 15" key="1">
    <citation type="journal article" date="2019" name="Nat. Plants">
        <title>Stout camphor tree genome fills gaps in understanding of flowering plant genome evolution.</title>
        <authorList>
            <person name="Chaw S.M."/>
            <person name="Liu Y.C."/>
            <person name="Wu Y.W."/>
            <person name="Wang H.Y."/>
            <person name="Lin C.I."/>
            <person name="Wu C.S."/>
            <person name="Ke H.M."/>
            <person name="Chang L.Y."/>
            <person name="Hsu C.Y."/>
            <person name="Yang H.T."/>
            <person name="Sudianto E."/>
            <person name="Hsu M.H."/>
            <person name="Wu K.P."/>
            <person name="Wang L.N."/>
            <person name="Leebens-Mack J.H."/>
            <person name="Tsai I.J."/>
        </authorList>
    </citation>
    <scope>NUCLEOTIDE SEQUENCE [LARGE SCALE GENOMIC DNA]</scope>
    <source>
        <strain evidence="15">cv. Chaw 1501</strain>
        <tissue evidence="14">Young leaves</tissue>
    </source>
</reference>
<evidence type="ECO:0000256" key="3">
    <source>
        <dbReference type="ARBA" id="ARBA00022679"/>
    </source>
</evidence>
<organism evidence="14 15">
    <name type="scientific">Cinnamomum micranthum f. kanehirae</name>
    <dbReference type="NCBI Taxonomy" id="337451"/>
    <lineage>
        <taxon>Eukaryota</taxon>
        <taxon>Viridiplantae</taxon>
        <taxon>Streptophyta</taxon>
        <taxon>Embryophyta</taxon>
        <taxon>Tracheophyta</taxon>
        <taxon>Spermatophyta</taxon>
        <taxon>Magnoliopsida</taxon>
        <taxon>Magnoliidae</taxon>
        <taxon>Laurales</taxon>
        <taxon>Lauraceae</taxon>
        <taxon>Cinnamomum</taxon>
    </lineage>
</organism>
<keyword evidence="6" id="KW-0594">Phospholipid biosynthesis</keyword>
<evidence type="ECO:0000256" key="11">
    <source>
        <dbReference type="ARBA" id="ARBA00054397"/>
    </source>
</evidence>
<feature type="domain" description="Cytidyltransferase-like" evidence="13">
    <location>
        <begin position="27"/>
        <end position="156"/>
    </location>
</feature>
<dbReference type="GO" id="GO:0031210">
    <property type="term" value="F:phosphatidylcholine binding"/>
    <property type="evidence" value="ECO:0007669"/>
    <property type="project" value="TreeGrafter"/>
</dbReference>
<keyword evidence="5" id="KW-0443">Lipid metabolism</keyword>
<evidence type="ECO:0000313" key="15">
    <source>
        <dbReference type="Proteomes" id="UP000283530"/>
    </source>
</evidence>
<evidence type="ECO:0000256" key="5">
    <source>
        <dbReference type="ARBA" id="ARBA00023098"/>
    </source>
</evidence>
<dbReference type="InterPro" id="IPR045049">
    <property type="entry name" value="Pcy1-like"/>
</dbReference>
<dbReference type="EC" id="2.7.7.15" evidence="9"/>
<feature type="compositionally biased region" description="Acidic residues" evidence="12">
    <location>
        <begin position="275"/>
        <end position="297"/>
    </location>
</feature>
<dbReference type="Pfam" id="PF01467">
    <property type="entry name" value="CTP_transf_like"/>
    <property type="match status" value="1"/>
</dbReference>
<evidence type="ECO:0000256" key="6">
    <source>
        <dbReference type="ARBA" id="ARBA00023209"/>
    </source>
</evidence>
<dbReference type="SUPFAM" id="SSF52374">
    <property type="entry name" value="Nucleotidylyl transferase"/>
    <property type="match status" value="1"/>
</dbReference>
<dbReference type="OrthoDB" id="17102at2759"/>
<evidence type="ECO:0000256" key="12">
    <source>
        <dbReference type="SAM" id="MobiDB-lite"/>
    </source>
</evidence>
<dbReference type="NCBIfam" id="TIGR00125">
    <property type="entry name" value="cyt_tran_rel"/>
    <property type="match status" value="1"/>
</dbReference>
<dbReference type="Gene3D" id="3.40.50.620">
    <property type="entry name" value="HUPs"/>
    <property type="match status" value="1"/>
</dbReference>
<evidence type="ECO:0000313" key="14">
    <source>
        <dbReference type="EMBL" id="RWR88520.1"/>
    </source>
</evidence>
<dbReference type="STRING" id="337451.A0A3S3NAU0"/>
<keyword evidence="2" id="KW-0444">Lipid biosynthesis</keyword>
<comment type="caution">
    <text evidence="14">The sequence shown here is derived from an EMBL/GenBank/DDBJ whole genome shotgun (WGS) entry which is preliminary data.</text>
</comment>
<keyword evidence="4 14" id="KW-0548">Nucleotidyltransferase</keyword>
<name>A0A3S3NAU0_9MAGN</name>
<comment type="pathway">
    <text evidence="8">Phospholipid metabolism; phosphatidylcholine biosynthesis; phosphatidylcholine from phosphocholine: step 1/2.</text>
</comment>
<keyword evidence="3 14" id="KW-0808">Transferase</keyword>
<sequence length="297" mass="34490">MENQKKPSINNSTSTDGHDRERPIRVYADGIYDLFHFGHARSLEQAKKLFPNTYLLVGCCNDEVTHKFKGKTVMTEAERYESLRHCRWVDEVIPDAPWVVTMEFLDKHKIDYVAHDSLPYADASGAGKDVYEFVKSIGKFKETRRTDGISTSDIIMRILKDYNQYVMRNLARGYTRKELNVSYVKEKRLRVNMGLKKLREKVKEQQEKVGEKLVTVAKTAGMHHEEWVENADRWVAGFLEKFEEGCHIMGTAIRDRIQEGLKIQQSRGIAGLLLDSDEEESEYEEVESEDESEKERE</sequence>
<evidence type="ECO:0000256" key="9">
    <source>
        <dbReference type="ARBA" id="ARBA00026101"/>
    </source>
</evidence>
<dbReference type="Proteomes" id="UP000283530">
    <property type="component" value="Unassembled WGS sequence"/>
</dbReference>
<dbReference type="EMBL" id="QPKB01000007">
    <property type="protein sequence ID" value="RWR88520.1"/>
    <property type="molecule type" value="Genomic_DNA"/>
</dbReference>
<evidence type="ECO:0000256" key="4">
    <source>
        <dbReference type="ARBA" id="ARBA00022695"/>
    </source>
</evidence>
<feature type="compositionally biased region" description="Polar residues" evidence="12">
    <location>
        <begin position="1"/>
        <end position="15"/>
    </location>
</feature>
<dbReference type="GO" id="GO:0004105">
    <property type="term" value="F:choline-phosphate cytidylyltransferase activity"/>
    <property type="evidence" value="ECO:0007669"/>
    <property type="project" value="UniProtKB-EC"/>
</dbReference>
<dbReference type="PANTHER" id="PTHR10739">
    <property type="entry name" value="CYTIDYLYLTRANSFERASE"/>
    <property type="match status" value="1"/>
</dbReference>
<dbReference type="InterPro" id="IPR004821">
    <property type="entry name" value="Cyt_trans-like"/>
</dbReference>
<dbReference type="FunFam" id="3.40.50.620:FF:000102">
    <property type="entry name" value="Choline-phosphate cytidylyltransferase 2"/>
    <property type="match status" value="1"/>
</dbReference>